<evidence type="ECO:0000256" key="5">
    <source>
        <dbReference type="ARBA" id="ARBA00022496"/>
    </source>
</evidence>
<evidence type="ECO:0000256" key="14">
    <source>
        <dbReference type="PROSITE-ProRule" id="PRU01360"/>
    </source>
</evidence>
<evidence type="ECO:0000313" key="19">
    <source>
        <dbReference type="EMBL" id="KAB0588804.1"/>
    </source>
</evidence>
<evidence type="ECO:0000256" key="12">
    <source>
        <dbReference type="ARBA" id="ARBA00023170"/>
    </source>
</evidence>
<evidence type="ECO:0000256" key="11">
    <source>
        <dbReference type="ARBA" id="ARBA00023136"/>
    </source>
</evidence>
<sequence length="756" mass="81688">MAQPHQHTVRSVRPAIPPTFDFTPNRIAIAVQKALLFGLTFSALAVVAPPVWAQASNVEIDASEKQSSSSAAGEVATLPAVTVTGEATMPTYSGGQVATGGRMGFLGDKDFMETPFSTITYTDKYIADQQAKDIQEVISKTDPTVFTSGIAGEALESYSIRGLPSDVGDVTVNGLAGMAGYYRSSPEMFERVEVLKGPSALLNGMPPKGSAGGAVNLVTKRAGDEPLTRLTGTYMSDSHFGGHIDLGRRFGENKQFGIRFNGVYRDGDTALNDQKKKVSQAALGLDWRGDRVRVSADLYQSTERGDGLTRGITLAPGLPVPNPPKPEVSWNPPWTFFDLTEKGAMLRGEFDLTDQLTAYAAAGTSKSEIDTIMGVPQVFNQAGDFRINYSGVSDRMERKSAEVGIKGKARTGSVGHQFALNATYYNEDYLLRGFRNVLPQDWVTNIYNPVWGPEAERPSNIPALTKTDTRLTSFGVADTLSFAEDRVQLTLGVRRQQVVNDSFNGTTGARMGQRYKESATTPAAAILVKATDQISVYANYIEGLSQGAIAPNTAENAGEVFAPYKTKQKEVGIKFDLGEFAHTVSLYEIKRPSSYTDPVTNVFSFGGEQRNRGVEWGFFGSPMNGVRLMGGIAYSDAEVMKAAVAANEGKQATGLPKWQAKLGTEWDVPTMQGLTLTANATWADKQYLSADNSLSIPGRTVFDVGARYATKVSGRPLTLRASVTNLTNKAYWAKPHYTSLALGAPRTFYLSATMDF</sequence>
<feature type="short sequence motif" description="TonB C-terminal box" evidence="15">
    <location>
        <begin position="739"/>
        <end position="756"/>
    </location>
</feature>
<evidence type="ECO:0000256" key="4">
    <source>
        <dbReference type="ARBA" id="ARBA00022452"/>
    </source>
</evidence>
<dbReference type="SUPFAM" id="SSF56935">
    <property type="entry name" value="Porins"/>
    <property type="match status" value="1"/>
</dbReference>
<keyword evidence="10 16" id="KW-0798">TonB box</keyword>
<keyword evidence="5" id="KW-0410">Iron transport</keyword>
<dbReference type="RefSeq" id="WP_151042486.1">
    <property type="nucleotide sequence ID" value="NZ_VZOT01000001.1"/>
</dbReference>
<evidence type="ECO:0000256" key="2">
    <source>
        <dbReference type="ARBA" id="ARBA00009810"/>
    </source>
</evidence>
<dbReference type="InterPro" id="IPR000531">
    <property type="entry name" value="Beta-barrel_TonB"/>
</dbReference>
<dbReference type="InterPro" id="IPR010105">
    <property type="entry name" value="TonB_sidphr_rcpt"/>
</dbReference>
<dbReference type="PANTHER" id="PTHR32552:SF82">
    <property type="entry name" value="FCUA PROTEIN"/>
    <property type="match status" value="1"/>
</dbReference>
<evidence type="ECO:0000256" key="13">
    <source>
        <dbReference type="ARBA" id="ARBA00023237"/>
    </source>
</evidence>
<evidence type="ECO:0000256" key="7">
    <source>
        <dbReference type="ARBA" id="ARBA00022729"/>
    </source>
</evidence>
<gene>
    <name evidence="19" type="ORF">F7P80_02570</name>
</gene>
<keyword evidence="9" id="KW-0406">Ion transport</keyword>
<evidence type="ECO:0000256" key="9">
    <source>
        <dbReference type="ARBA" id="ARBA00023065"/>
    </source>
</evidence>
<keyword evidence="13 14" id="KW-0998">Cell outer membrane</keyword>
<dbReference type="PROSITE" id="PS52016">
    <property type="entry name" value="TONB_DEPENDENT_REC_3"/>
    <property type="match status" value="1"/>
</dbReference>
<keyword evidence="6 14" id="KW-0812">Transmembrane</keyword>
<dbReference type="InterPro" id="IPR036942">
    <property type="entry name" value="Beta-barrel_TonB_sf"/>
</dbReference>
<evidence type="ECO:0000259" key="17">
    <source>
        <dbReference type="Pfam" id="PF00593"/>
    </source>
</evidence>
<dbReference type="InterPro" id="IPR010917">
    <property type="entry name" value="TonB_rcpt_CS"/>
</dbReference>
<dbReference type="GO" id="GO:0015891">
    <property type="term" value="P:siderophore transport"/>
    <property type="evidence" value="ECO:0007669"/>
    <property type="project" value="InterPro"/>
</dbReference>
<dbReference type="CDD" id="cd01347">
    <property type="entry name" value="ligand_gated_channel"/>
    <property type="match status" value="1"/>
</dbReference>
<protein>
    <submittedName>
        <fullName evidence="19">TonB-dependent siderophore receptor</fullName>
    </submittedName>
</protein>
<dbReference type="PANTHER" id="PTHR32552">
    <property type="entry name" value="FERRICHROME IRON RECEPTOR-RELATED"/>
    <property type="match status" value="1"/>
</dbReference>
<dbReference type="EMBL" id="VZOT01000001">
    <property type="protein sequence ID" value="KAB0588804.1"/>
    <property type="molecule type" value="Genomic_DNA"/>
</dbReference>
<evidence type="ECO:0000259" key="18">
    <source>
        <dbReference type="Pfam" id="PF07715"/>
    </source>
</evidence>
<keyword evidence="8" id="KW-0408">Iron</keyword>
<keyword evidence="12 19" id="KW-0675">Receptor</keyword>
<evidence type="ECO:0000256" key="10">
    <source>
        <dbReference type="ARBA" id="ARBA00023077"/>
    </source>
</evidence>
<keyword evidence="4 14" id="KW-1134">Transmembrane beta strand</keyword>
<proteinExistence type="inferred from homology"/>
<dbReference type="AlphaFoldDB" id="A0A6A1R7E6"/>
<keyword evidence="3 14" id="KW-0813">Transport</keyword>
<dbReference type="PROSITE" id="PS01156">
    <property type="entry name" value="TONB_DEPENDENT_REC_2"/>
    <property type="match status" value="1"/>
</dbReference>
<evidence type="ECO:0000256" key="3">
    <source>
        <dbReference type="ARBA" id="ARBA00022448"/>
    </source>
</evidence>
<name>A0A6A1R7E6_9BURK</name>
<accession>A0A6A1R7E6</accession>
<dbReference type="NCBIfam" id="TIGR01783">
    <property type="entry name" value="TonB-siderophor"/>
    <property type="match status" value="1"/>
</dbReference>
<dbReference type="Gene3D" id="2.40.170.20">
    <property type="entry name" value="TonB-dependent receptor, beta-barrel domain"/>
    <property type="match status" value="1"/>
</dbReference>
<dbReference type="Gene3D" id="2.170.130.10">
    <property type="entry name" value="TonB-dependent receptor, plug domain"/>
    <property type="match status" value="1"/>
</dbReference>
<dbReference type="Pfam" id="PF07715">
    <property type="entry name" value="Plug"/>
    <property type="match status" value="1"/>
</dbReference>
<dbReference type="GO" id="GO:0015344">
    <property type="term" value="F:siderophore uptake transmembrane transporter activity"/>
    <property type="evidence" value="ECO:0007669"/>
    <property type="project" value="TreeGrafter"/>
</dbReference>
<comment type="caution">
    <text evidence="19">The sequence shown here is derived from an EMBL/GenBank/DDBJ whole genome shotgun (WGS) entry which is preliminary data.</text>
</comment>
<feature type="domain" description="TonB-dependent receptor-like beta-barrel" evidence="17">
    <location>
        <begin position="295"/>
        <end position="726"/>
    </location>
</feature>
<reference evidence="19" key="1">
    <citation type="submission" date="2019-09" db="EMBL/GenBank/DDBJ databases">
        <title>Draft genome sequences of 48 bacterial type strains from the CCUG.</title>
        <authorList>
            <person name="Tunovic T."/>
            <person name="Pineiro-Iglesias B."/>
            <person name="Unosson C."/>
            <person name="Inganas E."/>
            <person name="Ohlen M."/>
            <person name="Cardew S."/>
            <person name="Jensie-Markopoulos S."/>
            <person name="Salva-Serra F."/>
            <person name="Jaen-Luchoro D."/>
            <person name="Karlsson R."/>
            <person name="Svensson-Stadler L."/>
            <person name="Chun J."/>
            <person name="Moore E."/>
        </authorList>
    </citation>
    <scope>NUCLEOTIDE SEQUENCE</scope>
    <source>
        <strain evidence="19">CCUG 15333</strain>
    </source>
</reference>
<organism evidence="19">
    <name type="scientific">Comamonas kerstersii</name>
    <dbReference type="NCBI Taxonomy" id="225992"/>
    <lineage>
        <taxon>Bacteria</taxon>
        <taxon>Pseudomonadati</taxon>
        <taxon>Pseudomonadota</taxon>
        <taxon>Betaproteobacteria</taxon>
        <taxon>Burkholderiales</taxon>
        <taxon>Comamonadaceae</taxon>
        <taxon>Comamonas</taxon>
    </lineage>
</organism>
<evidence type="ECO:0000256" key="15">
    <source>
        <dbReference type="PROSITE-ProRule" id="PRU10144"/>
    </source>
</evidence>
<keyword evidence="11 14" id="KW-0472">Membrane</keyword>
<dbReference type="InterPro" id="IPR012910">
    <property type="entry name" value="Plug_dom"/>
</dbReference>
<feature type="domain" description="TonB-dependent receptor plug" evidence="18">
    <location>
        <begin position="112"/>
        <end position="205"/>
    </location>
</feature>
<evidence type="ECO:0000256" key="8">
    <source>
        <dbReference type="ARBA" id="ARBA00023004"/>
    </source>
</evidence>
<evidence type="ECO:0000256" key="16">
    <source>
        <dbReference type="RuleBase" id="RU003357"/>
    </source>
</evidence>
<keyword evidence="7" id="KW-0732">Signal</keyword>
<comment type="subcellular location">
    <subcellularLocation>
        <location evidence="1 14">Cell outer membrane</location>
        <topology evidence="1 14">Multi-pass membrane protein</topology>
    </subcellularLocation>
</comment>
<dbReference type="Pfam" id="PF00593">
    <property type="entry name" value="TonB_dep_Rec_b-barrel"/>
    <property type="match status" value="1"/>
</dbReference>
<comment type="similarity">
    <text evidence="2 14 16">Belongs to the TonB-dependent receptor family.</text>
</comment>
<evidence type="ECO:0000256" key="6">
    <source>
        <dbReference type="ARBA" id="ARBA00022692"/>
    </source>
</evidence>
<dbReference type="GO" id="GO:0009279">
    <property type="term" value="C:cell outer membrane"/>
    <property type="evidence" value="ECO:0007669"/>
    <property type="project" value="UniProtKB-SubCell"/>
</dbReference>
<dbReference type="InterPro" id="IPR039426">
    <property type="entry name" value="TonB-dep_rcpt-like"/>
</dbReference>
<dbReference type="GO" id="GO:0038023">
    <property type="term" value="F:signaling receptor activity"/>
    <property type="evidence" value="ECO:0007669"/>
    <property type="project" value="InterPro"/>
</dbReference>
<evidence type="ECO:0000256" key="1">
    <source>
        <dbReference type="ARBA" id="ARBA00004571"/>
    </source>
</evidence>
<dbReference type="InterPro" id="IPR037066">
    <property type="entry name" value="Plug_dom_sf"/>
</dbReference>